<feature type="compositionally biased region" description="Basic and acidic residues" evidence="1">
    <location>
        <begin position="21"/>
        <end position="30"/>
    </location>
</feature>
<name>A0A183J8Q5_9BILA</name>
<evidence type="ECO:0000313" key="3">
    <source>
        <dbReference type="Proteomes" id="UP000270296"/>
    </source>
</evidence>
<accession>A0A183J8Q5</accession>
<keyword evidence="3" id="KW-1185">Reference proteome</keyword>
<protein>
    <submittedName>
        <fullName evidence="2 4">Uncharacterized protein</fullName>
    </submittedName>
</protein>
<dbReference type="WBParaSite" id="SBAD_0001265801-mRNA-1">
    <property type="protein sequence ID" value="SBAD_0001265801-mRNA-1"/>
    <property type="gene ID" value="SBAD_0001265801"/>
</dbReference>
<reference evidence="2 3" key="2">
    <citation type="submission" date="2018-11" db="EMBL/GenBank/DDBJ databases">
        <authorList>
            <consortium name="Pathogen Informatics"/>
        </authorList>
    </citation>
    <scope>NUCLEOTIDE SEQUENCE [LARGE SCALE GENOMIC DNA]</scope>
</reference>
<evidence type="ECO:0000256" key="1">
    <source>
        <dbReference type="SAM" id="MobiDB-lite"/>
    </source>
</evidence>
<gene>
    <name evidence="2" type="ORF">SBAD_LOCUS12253</name>
</gene>
<dbReference type="EMBL" id="UZAM01017310">
    <property type="protein sequence ID" value="VDP46780.1"/>
    <property type="molecule type" value="Genomic_DNA"/>
</dbReference>
<organism evidence="4">
    <name type="scientific">Soboliphyme baturini</name>
    <dbReference type="NCBI Taxonomy" id="241478"/>
    <lineage>
        <taxon>Eukaryota</taxon>
        <taxon>Metazoa</taxon>
        <taxon>Ecdysozoa</taxon>
        <taxon>Nematoda</taxon>
        <taxon>Enoplea</taxon>
        <taxon>Dorylaimia</taxon>
        <taxon>Dioctophymatida</taxon>
        <taxon>Dioctophymatoidea</taxon>
        <taxon>Soboliphymatidae</taxon>
        <taxon>Soboliphyme</taxon>
    </lineage>
</organism>
<sequence>MVRAATSQTLTGNGEDDVGEESEHADRRCETTSARIVAKQAHGFCGSGFGGREPPSRRHAPKDNDGEQLNE</sequence>
<feature type="region of interest" description="Disordered" evidence="1">
    <location>
        <begin position="1"/>
        <end position="71"/>
    </location>
</feature>
<dbReference type="Proteomes" id="UP000270296">
    <property type="component" value="Unassembled WGS sequence"/>
</dbReference>
<feature type="compositionally biased region" description="Polar residues" evidence="1">
    <location>
        <begin position="1"/>
        <end position="12"/>
    </location>
</feature>
<evidence type="ECO:0000313" key="2">
    <source>
        <dbReference type="EMBL" id="VDP46780.1"/>
    </source>
</evidence>
<reference evidence="4" key="1">
    <citation type="submission" date="2016-06" db="UniProtKB">
        <authorList>
            <consortium name="WormBaseParasite"/>
        </authorList>
    </citation>
    <scope>IDENTIFICATION</scope>
</reference>
<dbReference type="AlphaFoldDB" id="A0A183J8Q5"/>
<proteinExistence type="predicted"/>
<evidence type="ECO:0000313" key="4">
    <source>
        <dbReference type="WBParaSite" id="SBAD_0001265801-mRNA-1"/>
    </source>
</evidence>